<accession>X1BWU1</accession>
<evidence type="ECO:0008006" key="2">
    <source>
        <dbReference type="Google" id="ProtNLM"/>
    </source>
</evidence>
<protein>
    <recommendedName>
        <fullName evidence="2">Bacterial surface antigen (D15) domain-containing protein</fullName>
    </recommendedName>
</protein>
<dbReference type="AlphaFoldDB" id="X1BWU1"/>
<sequence length="61" mass="7211">MPEYQPIYDFETDDFSSWLGVEFGKMFAPGRIGYIKPGWGLGNSELIDRDFTFEVGFRWFF</sequence>
<gene>
    <name evidence="1" type="ORF">S01H4_49540</name>
</gene>
<name>X1BWU1_9ZZZZ</name>
<evidence type="ECO:0000313" key="1">
    <source>
        <dbReference type="EMBL" id="GAH00271.1"/>
    </source>
</evidence>
<organism evidence="1">
    <name type="scientific">marine sediment metagenome</name>
    <dbReference type="NCBI Taxonomy" id="412755"/>
    <lineage>
        <taxon>unclassified sequences</taxon>
        <taxon>metagenomes</taxon>
        <taxon>ecological metagenomes</taxon>
    </lineage>
</organism>
<comment type="caution">
    <text evidence="1">The sequence shown here is derived from an EMBL/GenBank/DDBJ whole genome shotgun (WGS) entry which is preliminary data.</text>
</comment>
<proteinExistence type="predicted"/>
<dbReference type="EMBL" id="BART01028030">
    <property type="protein sequence ID" value="GAH00271.1"/>
    <property type="molecule type" value="Genomic_DNA"/>
</dbReference>
<reference evidence="1" key="1">
    <citation type="journal article" date="2014" name="Front. Microbiol.">
        <title>High frequency of phylogenetically diverse reductive dehalogenase-homologous genes in deep subseafloor sedimentary metagenomes.</title>
        <authorList>
            <person name="Kawai M."/>
            <person name="Futagami T."/>
            <person name="Toyoda A."/>
            <person name="Takaki Y."/>
            <person name="Nishi S."/>
            <person name="Hori S."/>
            <person name="Arai W."/>
            <person name="Tsubouchi T."/>
            <person name="Morono Y."/>
            <person name="Uchiyama I."/>
            <person name="Ito T."/>
            <person name="Fujiyama A."/>
            <person name="Inagaki F."/>
            <person name="Takami H."/>
        </authorList>
    </citation>
    <scope>NUCLEOTIDE SEQUENCE</scope>
    <source>
        <strain evidence="1">Expedition CK06-06</strain>
    </source>
</reference>